<dbReference type="GO" id="GO:0070475">
    <property type="term" value="P:rRNA base methylation"/>
    <property type="evidence" value="ECO:0007669"/>
    <property type="project" value="TreeGrafter"/>
</dbReference>
<keyword evidence="3 4" id="KW-0949">S-adenosyl-L-methionine</keyword>
<dbReference type="CDD" id="cd02440">
    <property type="entry name" value="AdoMet_MTases"/>
    <property type="match status" value="1"/>
</dbReference>
<gene>
    <name evidence="6" type="primary">rumA</name>
    <name evidence="6" type="ORF">KTAU_07720</name>
</gene>
<dbReference type="GO" id="GO:0070041">
    <property type="term" value="F:rRNA (uridine-C5-)-methyltransferase activity"/>
    <property type="evidence" value="ECO:0007669"/>
    <property type="project" value="TreeGrafter"/>
</dbReference>
<dbReference type="Pfam" id="PF05958">
    <property type="entry name" value="tRNA_U5-meth_tr"/>
    <property type="match status" value="1"/>
</dbReference>
<dbReference type="PROSITE" id="PS01231">
    <property type="entry name" value="TRMA_2"/>
    <property type="match status" value="1"/>
</dbReference>
<name>A0A5J4JY73_9CHLR</name>
<feature type="binding site" evidence="4">
    <location>
        <position position="266"/>
    </location>
    <ligand>
        <name>S-adenosyl-L-methionine</name>
        <dbReference type="ChEBI" id="CHEBI:59789"/>
    </ligand>
</feature>
<proteinExistence type="inferred from homology"/>
<feature type="binding site" evidence="4">
    <location>
        <position position="340"/>
    </location>
    <ligand>
        <name>S-adenosyl-L-methionine</name>
        <dbReference type="ChEBI" id="CHEBI:59789"/>
    </ligand>
</feature>
<dbReference type="EMBL" id="BKZV01000001">
    <property type="protein sequence ID" value="GER82134.1"/>
    <property type="molecule type" value="Genomic_DNA"/>
</dbReference>
<sequence length="456" mass="50031">MMEGERSLTYHTVTLGPLTRSGLAQAEIPGEQASEVGEAPTSRPRVVEVPAGLPGERVTIAIEEPVLSARRRRARRQAPPRVWISAIHEASPLRVPAPCPVFGTCGGCQLQHMRYDAQLVWKREVVVSLLHEIGGFDALELREIVRATEPCAVPWHYRNHMRFSVNREGQLGLTARGSHRVLPLSSCPIAHERINTVLGVLARHVNPRPQVLVRCGAATGQVLMQPAPAPEVAEELSQAGIEVHTQAIEERLAGETFRIRPSSFFQTNTAQAEKMAHLVIEGLLQDRAVVSVGASSLGQSQVLPEPAASERRPVLADAYCGVGTFALLLARYAARVYAIEESPSAIEDAQWNLRQVNNVEILKGKVEHLLPTLAGQLDGLVLDPPRAGCQEVVLEALLQHPVTRIVYVSCDPSTLARDLQVLCRRQTTYRLLSVQPLDMFPQTSHIECIAILERQA</sequence>
<comment type="similarity">
    <text evidence="4">Belongs to the class I-like SAM-binding methyltransferase superfamily. RNA M5U methyltransferase family.</text>
</comment>
<dbReference type="PANTHER" id="PTHR11061">
    <property type="entry name" value="RNA M5U METHYLTRANSFERASE"/>
    <property type="match status" value="1"/>
</dbReference>
<evidence type="ECO:0000313" key="7">
    <source>
        <dbReference type="Proteomes" id="UP000334820"/>
    </source>
</evidence>
<dbReference type="SUPFAM" id="SSF53335">
    <property type="entry name" value="S-adenosyl-L-methionine-dependent methyltransferases"/>
    <property type="match status" value="1"/>
</dbReference>
<dbReference type="Gene3D" id="2.40.50.1070">
    <property type="match status" value="1"/>
</dbReference>
<dbReference type="InterPro" id="IPR030391">
    <property type="entry name" value="MeTrfase_TrmA_CS"/>
</dbReference>
<evidence type="ECO:0000313" key="6">
    <source>
        <dbReference type="EMBL" id="GER82134.1"/>
    </source>
</evidence>
<dbReference type="InterPro" id="IPR029063">
    <property type="entry name" value="SAM-dependent_MTases_sf"/>
</dbReference>
<protein>
    <submittedName>
        <fullName evidence="6">23S rRNA (Uracil-5-)-methyltransferase RumA</fullName>
    </submittedName>
</protein>
<dbReference type="Gene3D" id="2.40.50.140">
    <property type="entry name" value="Nucleic acid-binding proteins"/>
    <property type="match status" value="1"/>
</dbReference>
<dbReference type="Proteomes" id="UP000334820">
    <property type="component" value="Unassembled WGS sequence"/>
</dbReference>
<dbReference type="InterPro" id="IPR012340">
    <property type="entry name" value="NA-bd_OB-fold"/>
</dbReference>
<organism evidence="6 7">
    <name type="scientific">Thermogemmatispora aurantia</name>
    <dbReference type="NCBI Taxonomy" id="2045279"/>
    <lineage>
        <taxon>Bacteria</taxon>
        <taxon>Bacillati</taxon>
        <taxon>Chloroflexota</taxon>
        <taxon>Ktedonobacteria</taxon>
        <taxon>Thermogemmatisporales</taxon>
        <taxon>Thermogemmatisporaceae</taxon>
        <taxon>Thermogemmatispora</taxon>
    </lineage>
</organism>
<dbReference type="PROSITE" id="PS51687">
    <property type="entry name" value="SAM_MT_RNA_M5U"/>
    <property type="match status" value="1"/>
</dbReference>
<keyword evidence="7" id="KW-1185">Reference proteome</keyword>
<dbReference type="PROSITE" id="PS01230">
    <property type="entry name" value="TRMA_1"/>
    <property type="match status" value="1"/>
</dbReference>
<evidence type="ECO:0000256" key="2">
    <source>
        <dbReference type="ARBA" id="ARBA00022679"/>
    </source>
</evidence>
<feature type="binding site" evidence="4">
    <location>
        <position position="383"/>
    </location>
    <ligand>
        <name>S-adenosyl-L-methionine</name>
        <dbReference type="ChEBI" id="CHEBI:59789"/>
    </ligand>
</feature>
<accession>A0A5J4JY73</accession>
<feature type="binding site" evidence="4">
    <location>
        <position position="319"/>
    </location>
    <ligand>
        <name>S-adenosyl-L-methionine</name>
        <dbReference type="ChEBI" id="CHEBI:59789"/>
    </ligand>
</feature>
<evidence type="ECO:0000256" key="4">
    <source>
        <dbReference type="PROSITE-ProRule" id="PRU01024"/>
    </source>
</evidence>
<dbReference type="InterPro" id="IPR030390">
    <property type="entry name" value="MeTrfase_TrmA_AS"/>
</dbReference>
<feature type="active site" evidence="5">
    <location>
        <position position="410"/>
    </location>
</feature>
<dbReference type="RefSeq" id="WP_151727064.1">
    <property type="nucleotide sequence ID" value="NZ_BKZV01000001.1"/>
</dbReference>
<keyword evidence="1 4" id="KW-0489">Methyltransferase</keyword>
<evidence type="ECO:0000256" key="1">
    <source>
        <dbReference type="ARBA" id="ARBA00022603"/>
    </source>
</evidence>
<feature type="active site" description="Nucleophile" evidence="4">
    <location>
        <position position="410"/>
    </location>
</feature>
<evidence type="ECO:0000256" key="3">
    <source>
        <dbReference type="ARBA" id="ARBA00022691"/>
    </source>
</evidence>
<reference evidence="6 7" key="1">
    <citation type="journal article" date="2019" name="Int. J. Syst. Evol. Microbiol.">
        <title>Thermogemmatispora aurantia sp. nov. and Thermogemmatispora argillosa sp. nov., within the class Ktedonobacteria, and emended description of the genus Thermogemmatispora.</title>
        <authorList>
            <person name="Zheng Y."/>
            <person name="Wang C.M."/>
            <person name="Sakai Y."/>
            <person name="Abe K."/>
            <person name="Yokota A."/>
            <person name="Yabe S."/>
        </authorList>
    </citation>
    <scope>NUCLEOTIDE SEQUENCE [LARGE SCALE GENOMIC DNA]</scope>
    <source>
        <strain evidence="6 7">A1-2</strain>
    </source>
</reference>
<dbReference type="AlphaFoldDB" id="A0A5J4JY73"/>
<evidence type="ECO:0000256" key="5">
    <source>
        <dbReference type="PROSITE-ProRule" id="PRU10015"/>
    </source>
</evidence>
<dbReference type="Gene3D" id="3.40.50.150">
    <property type="entry name" value="Vaccinia Virus protein VP39"/>
    <property type="match status" value="2"/>
</dbReference>
<comment type="caution">
    <text evidence="6">The sequence shown here is derived from an EMBL/GenBank/DDBJ whole genome shotgun (WGS) entry which is preliminary data.</text>
</comment>
<keyword evidence="2 4" id="KW-0808">Transferase</keyword>
<dbReference type="PANTHER" id="PTHR11061:SF30">
    <property type="entry name" value="TRNA (URACIL(54)-C(5))-METHYLTRANSFERASE"/>
    <property type="match status" value="1"/>
</dbReference>
<dbReference type="InterPro" id="IPR010280">
    <property type="entry name" value="U5_MeTrfase_fam"/>
</dbReference>